<dbReference type="InterPro" id="IPR000682">
    <property type="entry name" value="PCMT"/>
</dbReference>
<gene>
    <name evidence="12" type="ORF">DDE74_01945</name>
</gene>
<dbReference type="EC" id="2.1.1.77" evidence="3"/>
<name>A0A3S9YN16_9ACTN</name>
<dbReference type="Gene3D" id="2.30.110.10">
    <property type="entry name" value="Electron Transport, Fmn-binding Protein, Chain A"/>
    <property type="match status" value="1"/>
</dbReference>
<dbReference type="InterPro" id="IPR029063">
    <property type="entry name" value="SAM-dependent_MTases_sf"/>
</dbReference>
<evidence type="ECO:0000256" key="5">
    <source>
        <dbReference type="ARBA" id="ARBA00022490"/>
    </source>
</evidence>
<dbReference type="AlphaFoldDB" id="A0A3S9YN16"/>
<dbReference type="GO" id="GO:0005737">
    <property type="term" value="C:cytoplasm"/>
    <property type="evidence" value="ECO:0007669"/>
    <property type="project" value="UniProtKB-SubCell"/>
</dbReference>
<dbReference type="PANTHER" id="PTHR11579">
    <property type="entry name" value="PROTEIN-L-ISOASPARTATE O-METHYLTRANSFERASE"/>
    <property type="match status" value="1"/>
</dbReference>
<evidence type="ECO:0000256" key="9">
    <source>
        <dbReference type="ARBA" id="ARBA00030757"/>
    </source>
</evidence>
<protein>
    <recommendedName>
        <fullName evidence="4">Protein-L-isoaspartate O-methyltransferase</fullName>
        <ecNumber evidence="3">2.1.1.77</ecNumber>
    </recommendedName>
    <alternativeName>
        <fullName evidence="11">L-isoaspartyl protein carboxyl methyltransferase</fullName>
    </alternativeName>
    <alternativeName>
        <fullName evidence="9">Protein L-isoaspartyl methyltransferase</fullName>
    </alternativeName>
    <alternativeName>
        <fullName evidence="10">Protein-beta-aspartate methyltransferase</fullName>
    </alternativeName>
</protein>
<keyword evidence="5" id="KW-0963">Cytoplasm</keyword>
<dbReference type="EMBL" id="CP029042">
    <property type="protein sequence ID" value="AZS76214.1"/>
    <property type="molecule type" value="Genomic_DNA"/>
</dbReference>
<evidence type="ECO:0000256" key="8">
    <source>
        <dbReference type="ARBA" id="ARBA00022691"/>
    </source>
</evidence>
<comment type="subcellular location">
    <subcellularLocation>
        <location evidence="1">Cytoplasm</location>
    </subcellularLocation>
</comment>
<dbReference type="InterPro" id="IPR012349">
    <property type="entry name" value="Split_barrel_FMN-bd"/>
</dbReference>
<dbReference type="Pfam" id="PF01135">
    <property type="entry name" value="PCMT"/>
    <property type="match status" value="1"/>
</dbReference>
<evidence type="ECO:0000256" key="10">
    <source>
        <dbReference type="ARBA" id="ARBA00031323"/>
    </source>
</evidence>
<evidence type="ECO:0000256" key="4">
    <source>
        <dbReference type="ARBA" id="ARBA00013346"/>
    </source>
</evidence>
<evidence type="ECO:0000256" key="2">
    <source>
        <dbReference type="ARBA" id="ARBA00005369"/>
    </source>
</evidence>
<dbReference type="GO" id="GO:0004719">
    <property type="term" value="F:protein-L-isoaspartate (D-aspartate) O-methyltransferase activity"/>
    <property type="evidence" value="ECO:0007669"/>
    <property type="project" value="UniProtKB-EC"/>
</dbReference>
<evidence type="ECO:0000313" key="12">
    <source>
        <dbReference type="EMBL" id="AZS76214.1"/>
    </source>
</evidence>
<evidence type="ECO:0000256" key="6">
    <source>
        <dbReference type="ARBA" id="ARBA00022603"/>
    </source>
</evidence>
<dbReference type="SUPFAM" id="SSF53335">
    <property type="entry name" value="S-adenosyl-L-methionine-dependent methyltransferases"/>
    <property type="match status" value="1"/>
</dbReference>
<accession>A0A3S9YN16</accession>
<dbReference type="CDD" id="cd02440">
    <property type="entry name" value="AdoMet_MTases"/>
    <property type="match status" value="1"/>
</dbReference>
<evidence type="ECO:0000256" key="11">
    <source>
        <dbReference type="ARBA" id="ARBA00031350"/>
    </source>
</evidence>
<dbReference type="GO" id="GO:0032259">
    <property type="term" value="P:methylation"/>
    <property type="evidence" value="ECO:0007669"/>
    <property type="project" value="UniProtKB-KW"/>
</dbReference>
<evidence type="ECO:0000256" key="7">
    <source>
        <dbReference type="ARBA" id="ARBA00022679"/>
    </source>
</evidence>
<dbReference type="Proteomes" id="UP000275579">
    <property type="component" value="Chromosome"/>
</dbReference>
<dbReference type="RefSeq" id="WP_127154903.1">
    <property type="nucleotide sequence ID" value="NZ_CP029042.1"/>
</dbReference>
<dbReference type="Gene3D" id="3.40.50.150">
    <property type="entry name" value="Vaccinia Virus protein VP39"/>
    <property type="match status" value="1"/>
</dbReference>
<keyword evidence="8" id="KW-0949">S-adenosyl-L-methionine</keyword>
<keyword evidence="7 12" id="KW-0808">Transferase</keyword>
<comment type="similarity">
    <text evidence="2">Belongs to the methyltransferase superfamily. L-isoaspartyl/D-aspartyl protein methyltransferase family.</text>
</comment>
<evidence type="ECO:0000256" key="1">
    <source>
        <dbReference type="ARBA" id="ARBA00004496"/>
    </source>
</evidence>
<proteinExistence type="inferred from homology"/>
<organism evidence="12 13">
    <name type="scientific">Streptomyces lydicus</name>
    <dbReference type="NCBI Taxonomy" id="47763"/>
    <lineage>
        <taxon>Bacteria</taxon>
        <taxon>Bacillati</taxon>
        <taxon>Actinomycetota</taxon>
        <taxon>Actinomycetes</taxon>
        <taxon>Kitasatosporales</taxon>
        <taxon>Streptomycetaceae</taxon>
        <taxon>Streptomyces</taxon>
    </lineage>
</organism>
<evidence type="ECO:0000256" key="3">
    <source>
        <dbReference type="ARBA" id="ARBA00011890"/>
    </source>
</evidence>
<evidence type="ECO:0000313" key="13">
    <source>
        <dbReference type="Proteomes" id="UP000275579"/>
    </source>
</evidence>
<dbReference type="PANTHER" id="PTHR11579:SF0">
    <property type="entry name" value="PROTEIN-L-ISOASPARTATE(D-ASPARTATE) O-METHYLTRANSFERASE"/>
    <property type="match status" value="1"/>
</dbReference>
<reference evidence="12 13" key="1">
    <citation type="submission" date="2018-04" db="EMBL/GenBank/DDBJ databases">
        <title>Complete genome sequences of Streptomyces lydicus strain WYEC and characterization of antagonistic properties of biological control agents.</title>
        <authorList>
            <person name="Mariita R.M."/>
            <person name="Sello J.K."/>
        </authorList>
    </citation>
    <scope>NUCLEOTIDE SEQUENCE [LARGE SCALE GENOMIC DNA]</scope>
    <source>
        <strain evidence="12 13">WYEC 108</strain>
    </source>
</reference>
<sequence length="320" mass="34266">MELPELQARLARTMDERGLWPADSPWVRPAMESFPRHLFAPDRLWTWNGHAYVLVDRATDPAVWAELVYGDPGDSTITQVTDGLPTSSLSCEDVVADMLDSLMLEPGQPTLELGAATGRNARLLAERAGPGRVTTVEYDPHLAAAAAANLVATGGGVDVMTGDGALGTPGAGPVLRVIATYAVDEVPWAWVEQTLPGGRIVTPWGRLGHVALTVAPDGQSATGWVQGLATFMPSCGTDQGLSWEQVRDAQLRADECPFGRDLSVLHQDASLLFALRVIAPDLRIRKFYKLLTAVVVPRPIAWVSTISPDCASANLAPAKF</sequence>
<keyword evidence="6 12" id="KW-0489">Methyltransferase</keyword>